<dbReference type="InterPro" id="IPR001509">
    <property type="entry name" value="Epimerase_deHydtase"/>
</dbReference>
<dbReference type="AlphaFoldDB" id="A0A1T4QYD4"/>
<evidence type="ECO:0000313" key="4">
    <source>
        <dbReference type="Proteomes" id="UP000190625"/>
    </source>
</evidence>
<evidence type="ECO:0000313" key="3">
    <source>
        <dbReference type="EMBL" id="SKA08812.1"/>
    </source>
</evidence>
<name>A0A1T4QYD4_9FIRM</name>
<protein>
    <submittedName>
        <fullName evidence="3">Nucleoside-diphosphate-sugar epimerase</fullName>
    </submittedName>
</protein>
<dbReference type="STRING" id="142842.SAMN02745118_02755"/>
<dbReference type="SUPFAM" id="SSF51735">
    <property type="entry name" value="NAD(P)-binding Rossmann-fold domains"/>
    <property type="match status" value="1"/>
</dbReference>
<feature type="domain" description="NAD-dependent epimerase/dehydratase" evidence="2">
    <location>
        <begin position="13"/>
        <end position="240"/>
    </location>
</feature>
<dbReference type="Gene3D" id="3.40.50.720">
    <property type="entry name" value="NAD(P)-binding Rossmann-like Domain"/>
    <property type="match status" value="1"/>
</dbReference>
<dbReference type="PANTHER" id="PTHR43000">
    <property type="entry name" value="DTDP-D-GLUCOSE 4,6-DEHYDRATASE-RELATED"/>
    <property type="match status" value="1"/>
</dbReference>
<evidence type="ECO:0000256" key="1">
    <source>
        <dbReference type="ARBA" id="ARBA00007637"/>
    </source>
</evidence>
<dbReference type="Proteomes" id="UP000190625">
    <property type="component" value="Unassembled WGS sequence"/>
</dbReference>
<dbReference type="Pfam" id="PF01370">
    <property type="entry name" value="Epimerase"/>
    <property type="match status" value="1"/>
</dbReference>
<dbReference type="OrthoDB" id="142826at2"/>
<reference evidence="4" key="1">
    <citation type="submission" date="2017-02" db="EMBL/GenBank/DDBJ databases">
        <authorList>
            <person name="Varghese N."/>
            <person name="Submissions S."/>
        </authorList>
    </citation>
    <scope>NUCLEOTIDE SEQUENCE [LARGE SCALE GENOMIC DNA]</scope>
    <source>
        <strain evidence="4">ATCC BAA-73</strain>
    </source>
</reference>
<dbReference type="EMBL" id="FUWM01000036">
    <property type="protein sequence ID" value="SKA08812.1"/>
    <property type="molecule type" value="Genomic_DNA"/>
</dbReference>
<accession>A0A1T4QYD4</accession>
<comment type="similarity">
    <text evidence="1">Belongs to the NAD(P)-dependent epimerase/dehydratase family.</text>
</comment>
<proteinExistence type="inferred from homology"/>
<evidence type="ECO:0000259" key="2">
    <source>
        <dbReference type="Pfam" id="PF01370"/>
    </source>
</evidence>
<gene>
    <name evidence="3" type="ORF">SAMN02745118_02755</name>
</gene>
<dbReference type="RefSeq" id="WP_078811137.1">
    <property type="nucleotide sequence ID" value="NZ_FUWM01000036.1"/>
</dbReference>
<dbReference type="CDD" id="cd08946">
    <property type="entry name" value="SDR_e"/>
    <property type="match status" value="1"/>
</dbReference>
<dbReference type="InterPro" id="IPR036291">
    <property type="entry name" value="NAD(P)-bd_dom_sf"/>
</dbReference>
<sequence length="311" mass="36238">MGEYKEFFKDKRVLITGSNGFIGRHAVERFKNYNCKTYGLGVEKENQNKEIKYFQCDVTDYTGLSNILEEINPDYILHLAAVVSAVRDYSLFPKMLDIHAKSLYNFYEILKNNDTLKLLINFGSTEEYGNYNGKQFKENFFEKSLSPYAASKTAGVHFAYMIGKNETFPVISIRPSVLYGKYQSDNKFISYIINNLIKNKSLNLTPCKQTRDFIWVERFLNILTELIISKQYCYGEIYNISSGESKELKYLVEYAKELLNSNSEVNYGALEYRENEIMEFNVSNDKINSILDKNIKCNFEKDFSKFLKGYL</sequence>
<keyword evidence="4" id="KW-1185">Reference proteome</keyword>
<organism evidence="3 4">
    <name type="scientific">Selenihalanaerobacter shriftii</name>
    <dbReference type="NCBI Taxonomy" id="142842"/>
    <lineage>
        <taxon>Bacteria</taxon>
        <taxon>Bacillati</taxon>
        <taxon>Bacillota</taxon>
        <taxon>Clostridia</taxon>
        <taxon>Halanaerobiales</taxon>
        <taxon>Halobacteroidaceae</taxon>
        <taxon>Selenihalanaerobacter</taxon>
    </lineage>
</organism>